<comment type="cofactor">
    <cofactor evidence="1">
        <name>pyridoxal 5'-phosphate</name>
        <dbReference type="ChEBI" id="CHEBI:597326"/>
    </cofactor>
</comment>
<keyword evidence="2 6" id="KW-0032">Aminotransferase</keyword>
<evidence type="ECO:0000256" key="3">
    <source>
        <dbReference type="ARBA" id="ARBA00022679"/>
    </source>
</evidence>
<dbReference type="InterPro" id="IPR015422">
    <property type="entry name" value="PyrdxlP-dep_Trfase_small"/>
</dbReference>
<dbReference type="InterPro" id="IPR015424">
    <property type="entry name" value="PyrdxlP-dep_Trfase"/>
</dbReference>
<reference evidence="6 7" key="1">
    <citation type="submission" date="2019-01" db="EMBL/GenBank/DDBJ databases">
        <authorList>
            <person name="Chen W.-M."/>
        </authorList>
    </citation>
    <scope>NUCLEOTIDE SEQUENCE [LARGE SCALE GENOMIC DNA]</scope>
    <source>
        <strain evidence="6 7">HPM-16</strain>
    </source>
</reference>
<evidence type="ECO:0000256" key="2">
    <source>
        <dbReference type="ARBA" id="ARBA00022576"/>
    </source>
</evidence>
<dbReference type="EMBL" id="SACQ01000002">
    <property type="protein sequence ID" value="RVU31457.1"/>
    <property type="molecule type" value="Genomic_DNA"/>
</dbReference>
<dbReference type="Gene3D" id="3.40.640.10">
    <property type="entry name" value="Type I PLP-dependent aspartate aminotransferase-like (Major domain)"/>
    <property type="match status" value="1"/>
</dbReference>
<feature type="domain" description="Aminotransferase class I/classII large" evidence="5">
    <location>
        <begin position="38"/>
        <end position="374"/>
    </location>
</feature>
<dbReference type="RefSeq" id="WP_127693315.1">
    <property type="nucleotide sequence ID" value="NZ_SACQ01000002.1"/>
</dbReference>
<dbReference type="GO" id="GO:1901605">
    <property type="term" value="P:alpha-amino acid metabolic process"/>
    <property type="evidence" value="ECO:0007669"/>
    <property type="project" value="TreeGrafter"/>
</dbReference>
<dbReference type="InterPro" id="IPR050859">
    <property type="entry name" value="Class-I_PLP-dep_aminotransf"/>
</dbReference>
<dbReference type="Gene3D" id="3.90.1150.10">
    <property type="entry name" value="Aspartate Aminotransferase, domain 1"/>
    <property type="match status" value="1"/>
</dbReference>
<comment type="caution">
    <text evidence="6">The sequence shown here is derived from an EMBL/GenBank/DDBJ whole genome shotgun (WGS) entry which is preliminary data.</text>
</comment>
<dbReference type="AlphaFoldDB" id="A0A437QAG0"/>
<name>A0A437QAG0_9GAMM</name>
<evidence type="ECO:0000313" key="7">
    <source>
        <dbReference type="Proteomes" id="UP000282818"/>
    </source>
</evidence>
<dbReference type="InterPro" id="IPR015421">
    <property type="entry name" value="PyrdxlP-dep_Trfase_major"/>
</dbReference>
<dbReference type="Pfam" id="PF00155">
    <property type="entry name" value="Aminotran_1_2"/>
    <property type="match status" value="1"/>
</dbReference>
<keyword evidence="4" id="KW-0663">Pyridoxal phosphate</keyword>
<dbReference type="SUPFAM" id="SSF53383">
    <property type="entry name" value="PLP-dependent transferases"/>
    <property type="match status" value="1"/>
</dbReference>
<dbReference type="Proteomes" id="UP000282818">
    <property type="component" value="Unassembled WGS sequence"/>
</dbReference>
<evidence type="ECO:0000313" key="6">
    <source>
        <dbReference type="EMBL" id="RVU31457.1"/>
    </source>
</evidence>
<organism evidence="6 7">
    <name type="scientific">Neptunomonas marina</name>
    <dbReference type="NCBI Taxonomy" id="1815562"/>
    <lineage>
        <taxon>Bacteria</taxon>
        <taxon>Pseudomonadati</taxon>
        <taxon>Pseudomonadota</taxon>
        <taxon>Gammaproteobacteria</taxon>
        <taxon>Oceanospirillales</taxon>
        <taxon>Oceanospirillaceae</taxon>
        <taxon>Neptunomonas</taxon>
    </lineage>
</organism>
<accession>A0A437QAG0</accession>
<dbReference type="PANTHER" id="PTHR42790:SF19">
    <property type="entry name" value="KYNURENINE_ALPHA-AMINOADIPATE AMINOTRANSFERASE, MITOCHONDRIAL"/>
    <property type="match status" value="1"/>
</dbReference>
<dbReference type="CDD" id="cd00609">
    <property type="entry name" value="AAT_like"/>
    <property type="match status" value="1"/>
</dbReference>
<keyword evidence="7" id="KW-1185">Reference proteome</keyword>
<keyword evidence="3 6" id="KW-0808">Transferase</keyword>
<dbReference type="PANTHER" id="PTHR42790">
    <property type="entry name" value="AMINOTRANSFERASE"/>
    <property type="match status" value="1"/>
</dbReference>
<proteinExistence type="predicted"/>
<dbReference type="GO" id="GO:0008483">
    <property type="term" value="F:transaminase activity"/>
    <property type="evidence" value="ECO:0007669"/>
    <property type="project" value="UniProtKB-KW"/>
</dbReference>
<evidence type="ECO:0000259" key="5">
    <source>
        <dbReference type="Pfam" id="PF00155"/>
    </source>
</evidence>
<protein>
    <submittedName>
        <fullName evidence="6">PLP-dependent aminotransferase family protein</fullName>
    </submittedName>
</protein>
<dbReference type="GO" id="GO:0030170">
    <property type="term" value="F:pyridoxal phosphate binding"/>
    <property type="evidence" value="ECO:0007669"/>
    <property type="project" value="InterPro"/>
</dbReference>
<dbReference type="InterPro" id="IPR004839">
    <property type="entry name" value="Aminotransferase_I/II_large"/>
</dbReference>
<gene>
    <name evidence="6" type="ORF">EOE65_05590</name>
</gene>
<evidence type="ECO:0000256" key="4">
    <source>
        <dbReference type="ARBA" id="ARBA00022898"/>
    </source>
</evidence>
<evidence type="ECO:0000256" key="1">
    <source>
        <dbReference type="ARBA" id="ARBA00001933"/>
    </source>
</evidence>
<sequence length="383" mass="42361">MISTRAQRLKPSYIREILQATQQPEMISFAGGLPDASLFPMTQLGLATTQLADDRAAFQYGVSAGLEPLRDWIKQHHHCSENNDVLITTGSQQALDLIARTYLNPGDTVLVESPSYLGALQVFQLAEAQIILIPQTDSGIDTALLAKLIDEHQPKLFYAVPDFHNPTGSRWPAETRQQVARILSHSHTRLIEDAPYAELNYDGEWLPSVTSLCSGPHFFLSSFSKTVTPGVRIGYVVCDLESHKALLRVKQATDLHSSLPMQQLVLNTLSQTTISQHLPAIRAAYANKRDRLVNALQDTFGDKVRFTVPSGGMFLWVVFHHCDTEILAKRGLEEGVAIVPGKAFCPNAEQFGDAARLNFTHATAEQITTGVARLYRAYQASRI</sequence>